<sequence length="69" mass="7848">MSAGLLLAIPAARSILLGAELSFMGSETLNTGRNYHWFDAQSLHASTWRLRREYRKRDAGDRFFAPHLV</sequence>
<proteinExistence type="predicted"/>
<reference evidence="1 2" key="1">
    <citation type="submission" date="2023-07" db="EMBL/GenBank/DDBJ databases">
        <title>Description of novel actinomycetes strains, isolated from tidal flat sediment.</title>
        <authorList>
            <person name="Lu C."/>
        </authorList>
    </citation>
    <scope>NUCLEOTIDE SEQUENCE [LARGE SCALE GENOMIC DNA]</scope>
    <source>
        <strain evidence="1 2">SYSU T00b441</strain>
    </source>
</reference>
<dbReference type="EMBL" id="JAUQYP010000001">
    <property type="protein sequence ID" value="MDO8108071.1"/>
    <property type="molecule type" value="Genomic_DNA"/>
</dbReference>
<name>A0ABT9DEN2_9CELL</name>
<organism evidence="1 2">
    <name type="scientific">Actinotalea lenta</name>
    <dbReference type="NCBI Taxonomy" id="3064654"/>
    <lineage>
        <taxon>Bacteria</taxon>
        <taxon>Bacillati</taxon>
        <taxon>Actinomycetota</taxon>
        <taxon>Actinomycetes</taxon>
        <taxon>Micrococcales</taxon>
        <taxon>Cellulomonadaceae</taxon>
        <taxon>Actinotalea</taxon>
    </lineage>
</organism>
<protein>
    <submittedName>
        <fullName evidence="1">Uncharacterized protein</fullName>
    </submittedName>
</protein>
<dbReference type="Proteomes" id="UP001232536">
    <property type="component" value="Unassembled WGS sequence"/>
</dbReference>
<evidence type="ECO:0000313" key="2">
    <source>
        <dbReference type="Proteomes" id="UP001232536"/>
    </source>
</evidence>
<keyword evidence="2" id="KW-1185">Reference proteome</keyword>
<comment type="caution">
    <text evidence="1">The sequence shown here is derived from an EMBL/GenBank/DDBJ whole genome shotgun (WGS) entry which is preliminary data.</text>
</comment>
<gene>
    <name evidence="1" type="ORF">Q6348_12780</name>
</gene>
<accession>A0ABT9DEN2</accession>
<dbReference type="RefSeq" id="WP_304601659.1">
    <property type="nucleotide sequence ID" value="NZ_JAUQYO010000001.1"/>
</dbReference>
<evidence type="ECO:0000313" key="1">
    <source>
        <dbReference type="EMBL" id="MDO8108071.1"/>
    </source>
</evidence>